<dbReference type="EMBL" id="CP063407">
    <property type="protein sequence ID" value="QSZ32400.1"/>
    <property type="molecule type" value="Genomic_DNA"/>
</dbReference>
<dbReference type="Proteomes" id="UP000672032">
    <property type="component" value="Chromosome 3"/>
</dbReference>
<dbReference type="AlphaFoldDB" id="A0A8A3PBB4"/>
<organism evidence="2 3">
    <name type="scientific">Monilinia vaccinii-corymbosi</name>
    <dbReference type="NCBI Taxonomy" id="61207"/>
    <lineage>
        <taxon>Eukaryota</taxon>
        <taxon>Fungi</taxon>
        <taxon>Dikarya</taxon>
        <taxon>Ascomycota</taxon>
        <taxon>Pezizomycotina</taxon>
        <taxon>Leotiomycetes</taxon>
        <taxon>Helotiales</taxon>
        <taxon>Sclerotiniaceae</taxon>
        <taxon>Monilinia</taxon>
    </lineage>
</organism>
<evidence type="ECO:0000313" key="3">
    <source>
        <dbReference type="Proteomes" id="UP000672032"/>
    </source>
</evidence>
<name>A0A8A3PBB4_9HELO</name>
<dbReference type="OrthoDB" id="27483at2759"/>
<evidence type="ECO:0000256" key="1">
    <source>
        <dbReference type="SAM" id="MobiDB-lite"/>
    </source>
</evidence>
<reference evidence="2" key="1">
    <citation type="submission" date="2020-10" db="EMBL/GenBank/DDBJ databases">
        <title>Genome Sequence of Monilinia vaccinii-corymbosi Sheds Light on Mummy Berry Disease Infection of Blueberry and Mating Type.</title>
        <authorList>
            <person name="Yow A.G."/>
            <person name="Zhang Y."/>
            <person name="Bansal K."/>
            <person name="Eacker S.M."/>
            <person name="Sullivan S."/>
            <person name="Liachko I."/>
            <person name="Cubeta M.A."/>
            <person name="Rollins J.A."/>
            <person name="Ashrafi H."/>
        </authorList>
    </citation>
    <scope>NUCLEOTIDE SEQUENCE</scope>
    <source>
        <strain evidence="2">RL-1</strain>
    </source>
</reference>
<proteinExistence type="predicted"/>
<feature type="region of interest" description="Disordered" evidence="1">
    <location>
        <begin position="370"/>
        <end position="400"/>
    </location>
</feature>
<accession>A0A8A3PBB4</accession>
<keyword evidence="3" id="KW-1185">Reference proteome</keyword>
<gene>
    <name evidence="2" type="ORF">DSL72_001974</name>
</gene>
<sequence>MKSFVKRFKTIEDVSQYQGELDWCFNQSKLAILSIKLISLEDVECLVDIAKAWSDKQLLEILLPAIKNNIHHLAFLLATWTNISKNLSLFSSGLHPFDTIFQELVSSNLDRLDLEHWYDEIPVVKPNNRYNWPYKAPPPTPLPTRIKHEDLALILCLAYQRGMSPELDRFFKKICTEAKRAEKQPFLNHLLPFLKALARVLKDSPIALNSPVFQQLYESILNSSILRGKTKKPFRSEHWSRPTRGCGCEDCVLLDTFLSDPKNQTRVFYMTGYRKGTWKSASLLIFGVVVSKRSLNPKNRTGGSWHQNCEDVDVIRPLLAGSDKKVVQLEPPFARSVASPIQPISKSSCALSPKSGDITSGETARIKRELSSDDASVALPGEAQAKRLPAGNQWREPRKQ</sequence>
<evidence type="ECO:0000313" key="2">
    <source>
        <dbReference type="EMBL" id="QSZ32400.1"/>
    </source>
</evidence>
<protein>
    <submittedName>
        <fullName evidence="2">Uncharacterized protein</fullName>
    </submittedName>
</protein>